<proteinExistence type="inferred from homology"/>
<protein>
    <submittedName>
        <fullName evidence="4">4-hydroxy-tetrahydrodipicolinate synthase</fullName>
    </submittedName>
</protein>
<sequence>MSTSRSPRGLVPVLQLPFHADQSIDLTSFDRLVDDTLSHGVGGVFFPGIASEFYTLDDSERALLTQRLVTRTRDLDDVLAVVSITDQSTVTVLRRAHEALEWGADLVNIMTPRFWPLPASAVEDFVDEVLADLAPAPVMIQHASDVSTVSLGPARLQEWARRHPNLVSVKVEVDRPGPFIGALVHGDPPLDALVGRSGLHLMDALDHDTSGVQPVTGFVEVYAAILRAWHDGRRGEARDLYQRLLPYIIVWESEPGLMISVAKEVAFRRGLLDTAVCRSPAPQLTPDLHASVEAFLDEFTDLLAPVGARR</sequence>
<dbReference type="SMART" id="SM01130">
    <property type="entry name" value="DHDPS"/>
    <property type="match status" value="1"/>
</dbReference>
<evidence type="ECO:0000256" key="3">
    <source>
        <dbReference type="PIRNR" id="PIRNR001365"/>
    </source>
</evidence>
<gene>
    <name evidence="4" type="ORF">BCF74_101255</name>
</gene>
<dbReference type="PIRSF" id="PIRSF001365">
    <property type="entry name" value="DHDPS"/>
    <property type="match status" value="1"/>
</dbReference>
<comment type="caution">
    <text evidence="4">The sequence shown here is derived from an EMBL/GenBank/DDBJ whole genome shotgun (WGS) entry which is preliminary data.</text>
</comment>
<evidence type="ECO:0000256" key="1">
    <source>
        <dbReference type="ARBA" id="ARBA00007592"/>
    </source>
</evidence>
<dbReference type="OrthoDB" id="3175637at2"/>
<dbReference type="InterPro" id="IPR013785">
    <property type="entry name" value="Aldolase_TIM"/>
</dbReference>
<evidence type="ECO:0000256" key="2">
    <source>
        <dbReference type="ARBA" id="ARBA00023239"/>
    </source>
</evidence>
<dbReference type="Gene3D" id="3.20.20.70">
    <property type="entry name" value="Aldolase class I"/>
    <property type="match status" value="1"/>
</dbReference>
<comment type="similarity">
    <text evidence="1 3">Belongs to the DapA family.</text>
</comment>
<organism evidence="4 5">
    <name type="scientific">Knoellia remsis</name>
    <dbReference type="NCBI Taxonomy" id="407159"/>
    <lineage>
        <taxon>Bacteria</taxon>
        <taxon>Bacillati</taxon>
        <taxon>Actinomycetota</taxon>
        <taxon>Actinomycetes</taxon>
        <taxon>Micrococcales</taxon>
        <taxon>Intrasporangiaceae</taxon>
        <taxon>Knoellia</taxon>
    </lineage>
</organism>
<reference evidence="4 5" key="1">
    <citation type="submission" date="2018-03" db="EMBL/GenBank/DDBJ databases">
        <title>Genomic Encyclopedia of Archaeal and Bacterial Type Strains, Phase II (KMG-II): from individual species to whole genera.</title>
        <authorList>
            <person name="Goeker M."/>
        </authorList>
    </citation>
    <scope>NUCLEOTIDE SEQUENCE [LARGE SCALE GENOMIC DNA]</scope>
    <source>
        <strain evidence="4 5">ATCC BAA-1496</strain>
    </source>
</reference>
<dbReference type="CDD" id="cd00408">
    <property type="entry name" value="DHDPS-like"/>
    <property type="match status" value="1"/>
</dbReference>
<keyword evidence="5" id="KW-1185">Reference proteome</keyword>
<dbReference type="EMBL" id="PVTI01000001">
    <property type="protein sequence ID" value="PRY63848.1"/>
    <property type="molecule type" value="Genomic_DNA"/>
</dbReference>
<accession>A0A2T0V193</accession>
<dbReference type="InterPro" id="IPR002220">
    <property type="entry name" value="DapA-like"/>
</dbReference>
<dbReference type="PANTHER" id="PTHR12128">
    <property type="entry name" value="DIHYDRODIPICOLINATE SYNTHASE"/>
    <property type="match status" value="1"/>
</dbReference>
<dbReference type="SUPFAM" id="SSF51569">
    <property type="entry name" value="Aldolase"/>
    <property type="match status" value="1"/>
</dbReference>
<keyword evidence="2 3" id="KW-0456">Lyase</keyword>
<dbReference type="Proteomes" id="UP000237822">
    <property type="component" value="Unassembled WGS sequence"/>
</dbReference>
<dbReference type="Pfam" id="PF00701">
    <property type="entry name" value="DHDPS"/>
    <property type="match status" value="1"/>
</dbReference>
<name>A0A2T0V193_9MICO</name>
<evidence type="ECO:0000313" key="5">
    <source>
        <dbReference type="Proteomes" id="UP000237822"/>
    </source>
</evidence>
<dbReference type="RefSeq" id="WP_106296122.1">
    <property type="nucleotide sequence ID" value="NZ_PVTI01000001.1"/>
</dbReference>
<evidence type="ECO:0000313" key="4">
    <source>
        <dbReference type="EMBL" id="PRY63848.1"/>
    </source>
</evidence>
<dbReference type="PANTHER" id="PTHR12128:SF66">
    <property type="entry name" value="4-HYDROXY-2-OXOGLUTARATE ALDOLASE, MITOCHONDRIAL"/>
    <property type="match status" value="1"/>
</dbReference>
<dbReference type="AlphaFoldDB" id="A0A2T0V193"/>
<dbReference type="GO" id="GO:0005829">
    <property type="term" value="C:cytosol"/>
    <property type="evidence" value="ECO:0007669"/>
    <property type="project" value="TreeGrafter"/>
</dbReference>
<dbReference type="GO" id="GO:0008840">
    <property type="term" value="F:4-hydroxy-tetrahydrodipicolinate synthase activity"/>
    <property type="evidence" value="ECO:0007669"/>
    <property type="project" value="TreeGrafter"/>
</dbReference>